<proteinExistence type="predicted"/>
<feature type="chain" id="PRO_5018570513" evidence="1">
    <location>
        <begin position="24"/>
        <end position="227"/>
    </location>
</feature>
<sequence length="227" mass="23969">MTLRPTLLMLAALSLGSALPATAQTVQATYAGLVDDDSGLGLVGQTMSVSMVYDASVAPDYAFANTRAAGFTDLLQSMTVSVGALQWTWQSSSGGSFLSLEDDAPRFFTPVEDAVVLDAYDFAGTDLFPDTVNHSLAVYLYDHTNADGLADYATIPSQPIDPARFEDGQIMEFSFTVGDPELGDIYRISTHAFGLAAPVPEPGTLAMWLAGVGVLGSLSARRLRAGQ</sequence>
<protein>
    <submittedName>
        <fullName evidence="3">PEP-CTERM sorting domain-containing protein</fullName>
    </submittedName>
</protein>
<name>A0A3S2WYS4_9BURK</name>
<dbReference type="AlphaFoldDB" id="A0A3S2WYS4"/>
<keyword evidence="4" id="KW-1185">Reference proteome</keyword>
<evidence type="ECO:0000313" key="4">
    <source>
        <dbReference type="Proteomes" id="UP000288178"/>
    </source>
</evidence>
<comment type="caution">
    <text evidence="3">The sequence shown here is derived from an EMBL/GenBank/DDBJ whole genome shotgun (WGS) entry which is preliminary data.</text>
</comment>
<evidence type="ECO:0000313" key="3">
    <source>
        <dbReference type="EMBL" id="RVT49306.1"/>
    </source>
</evidence>
<reference evidence="3 4" key="1">
    <citation type="submission" date="2019-01" db="EMBL/GenBank/DDBJ databases">
        <authorList>
            <person name="Chen W.-M."/>
        </authorList>
    </citation>
    <scope>NUCLEOTIDE SEQUENCE [LARGE SCALE GENOMIC DNA]</scope>
    <source>
        <strain evidence="3 4">ICH-3</strain>
    </source>
</reference>
<dbReference type="EMBL" id="SACT01000008">
    <property type="protein sequence ID" value="RVT49306.1"/>
    <property type="molecule type" value="Genomic_DNA"/>
</dbReference>
<evidence type="ECO:0000256" key="1">
    <source>
        <dbReference type="SAM" id="SignalP"/>
    </source>
</evidence>
<evidence type="ECO:0000259" key="2">
    <source>
        <dbReference type="Pfam" id="PF07589"/>
    </source>
</evidence>
<dbReference type="Proteomes" id="UP000288178">
    <property type="component" value="Unassembled WGS sequence"/>
</dbReference>
<dbReference type="InterPro" id="IPR013424">
    <property type="entry name" value="Ice-binding_C"/>
</dbReference>
<accession>A0A3S2WYS4</accession>
<organism evidence="3 4">
    <name type="scientific">Rubrivivax albus</name>
    <dbReference type="NCBI Taxonomy" id="2499835"/>
    <lineage>
        <taxon>Bacteria</taxon>
        <taxon>Pseudomonadati</taxon>
        <taxon>Pseudomonadota</taxon>
        <taxon>Betaproteobacteria</taxon>
        <taxon>Burkholderiales</taxon>
        <taxon>Sphaerotilaceae</taxon>
        <taxon>Rubrivivax</taxon>
    </lineage>
</organism>
<dbReference type="OrthoDB" id="8565395at2"/>
<keyword evidence="1" id="KW-0732">Signal</keyword>
<feature type="domain" description="Ice-binding protein C-terminal" evidence="2">
    <location>
        <begin position="198"/>
        <end position="222"/>
    </location>
</feature>
<dbReference type="Pfam" id="PF07589">
    <property type="entry name" value="PEP-CTERM"/>
    <property type="match status" value="1"/>
</dbReference>
<dbReference type="RefSeq" id="WP_128200057.1">
    <property type="nucleotide sequence ID" value="NZ_SACT01000008.1"/>
</dbReference>
<feature type="signal peptide" evidence="1">
    <location>
        <begin position="1"/>
        <end position="23"/>
    </location>
</feature>
<gene>
    <name evidence="3" type="ORF">ENE75_19700</name>
</gene>